<dbReference type="InterPro" id="IPR036390">
    <property type="entry name" value="WH_DNA-bd_sf"/>
</dbReference>
<proteinExistence type="predicted"/>
<comment type="caution">
    <text evidence="4">The sequence shown here is derived from an EMBL/GenBank/DDBJ whole genome shotgun (WGS) entry which is preliminary data.</text>
</comment>
<dbReference type="InterPro" id="IPR001034">
    <property type="entry name" value="DeoR_HTH"/>
</dbReference>
<organism evidence="4 5">
    <name type="scientific">Frischella japonica</name>
    <dbReference type="NCBI Taxonomy" id="2741544"/>
    <lineage>
        <taxon>Bacteria</taxon>
        <taxon>Pseudomonadati</taxon>
        <taxon>Pseudomonadota</taxon>
        <taxon>Gammaproteobacteria</taxon>
        <taxon>Orbales</taxon>
        <taxon>Orbaceae</taxon>
        <taxon>Frischella</taxon>
    </lineage>
</organism>
<dbReference type="InterPro" id="IPR013196">
    <property type="entry name" value="HTH_11"/>
</dbReference>
<reference evidence="4 5" key="1">
    <citation type="submission" date="2020-06" db="EMBL/GenBank/DDBJ databases">
        <title>Frischella cerana isolated from Apis cerana gut homogenate.</title>
        <authorList>
            <person name="Wolter L.A."/>
            <person name="Suenami S."/>
            <person name="Miyazaki R."/>
        </authorList>
    </citation>
    <scope>NUCLEOTIDE SEQUENCE [LARGE SCALE GENOMIC DNA]</scope>
    <source>
        <strain evidence="4 5">Ac13</strain>
    </source>
</reference>
<dbReference type="InterPro" id="IPR026881">
    <property type="entry name" value="WYL_dom"/>
</dbReference>
<dbReference type="SUPFAM" id="SSF46785">
    <property type="entry name" value="Winged helix' DNA-binding domain"/>
    <property type="match status" value="1"/>
</dbReference>
<sequence>MKINRIITIIMVLLQREKITGKELADKLDVSLRTIYRDIQVIERAGIPIITFQGSAGGISILKNYKINKGLFTKEDVIVLLKSLNLLSSPVLKESENLRTLEKIKSFLSEQELDEVTNNLNQLNVDLSPWFSKQNIDNKISIIRLALKEQLLLSFDYLSVRNKQASRLIEPYQLIFKEKAWYLQAFCLTKNDFRVFKLSKMSNIRKTNTKFIRQTTPEVFSLFETDMKKKIFKIKLLIDESLLERILDFCDEKDIKKLNAQQYLVNFDFIDDDYSYGILLSLGHKCICLEPERVRTEMIERTKQLARSYSEINKLSISDHMFK</sequence>
<dbReference type="PANTHER" id="PTHR34580">
    <property type="match status" value="1"/>
</dbReference>
<evidence type="ECO:0000313" key="4">
    <source>
        <dbReference type="EMBL" id="MBC9131379.1"/>
    </source>
</evidence>
<dbReference type="Proteomes" id="UP000651208">
    <property type="component" value="Unassembled WGS sequence"/>
</dbReference>
<name>A0ABR7QYU6_9GAMM</name>
<feature type="domain" description="HTH deoR-type" evidence="3">
    <location>
        <begin position="2"/>
        <end position="57"/>
    </location>
</feature>
<keyword evidence="1" id="KW-0805">Transcription regulation</keyword>
<dbReference type="RefSeq" id="WP_187755825.1">
    <property type="nucleotide sequence ID" value="NZ_JABURY010000018.1"/>
</dbReference>
<accession>A0ABR7QYU6</accession>
<evidence type="ECO:0000259" key="3">
    <source>
        <dbReference type="PROSITE" id="PS51000"/>
    </source>
</evidence>
<evidence type="ECO:0000256" key="1">
    <source>
        <dbReference type="ARBA" id="ARBA00023015"/>
    </source>
</evidence>
<dbReference type="InterPro" id="IPR028349">
    <property type="entry name" value="PafC-like"/>
</dbReference>
<dbReference type="EMBL" id="JABURY010000018">
    <property type="protein sequence ID" value="MBC9131379.1"/>
    <property type="molecule type" value="Genomic_DNA"/>
</dbReference>
<dbReference type="PANTHER" id="PTHR34580:SF1">
    <property type="entry name" value="PROTEIN PAFC"/>
    <property type="match status" value="1"/>
</dbReference>
<dbReference type="PROSITE" id="PS51000">
    <property type="entry name" value="HTH_DEOR_2"/>
    <property type="match status" value="1"/>
</dbReference>
<protein>
    <submittedName>
        <fullName evidence="4">YafY family transcriptional regulator</fullName>
    </submittedName>
</protein>
<dbReference type="Gene3D" id="1.10.10.10">
    <property type="entry name" value="Winged helix-like DNA-binding domain superfamily/Winged helix DNA-binding domain"/>
    <property type="match status" value="1"/>
</dbReference>
<dbReference type="SMART" id="SM00420">
    <property type="entry name" value="HTH_DEOR"/>
    <property type="match status" value="1"/>
</dbReference>
<evidence type="ECO:0000313" key="5">
    <source>
        <dbReference type="Proteomes" id="UP000651208"/>
    </source>
</evidence>
<evidence type="ECO:0000256" key="2">
    <source>
        <dbReference type="ARBA" id="ARBA00023163"/>
    </source>
</evidence>
<dbReference type="Pfam" id="PF08279">
    <property type="entry name" value="HTH_11"/>
    <property type="match status" value="1"/>
</dbReference>
<keyword evidence="2" id="KW-0804">Transcription</keyword>
<dbReference type="Pfam" id="PF13280">
    <property type="entry name" value="WYL"/>
    <property type="match status" value="1"/>
</dbReference>
<keyword evidence="5" id="KW-1185">Reference proteome</keyword>
<dbReference type="Pfam" id="PF25583">
    <property type="entry name" value="WCX"/>
    <property type="match status" value="1"/>
</dbReference>
<gene>
    <name evidence="4" type="ORF">FcAc13_08665</name>
</gene>
<dbReference type="PIRSF" id="PIRSF016838">
    <property type="entry name" value="PafC"/>
    <property type="match status" value="1"/>
</dbReference>
<dbReference type="InterPro" id="IPR051534">
    <property type="entry name" value="CBASS_pafABC_assoc_protein"/>
</dbReference>
<dbReference type="PROSITE" id="PS52050">
    <property type="entry name" value="WYL"/>
    <property type="match status" value="1"/>
</dbReference>
<dbReference type="InterPro" id="IPR036388">
    <property type="entry name" value="WH-like_DNA-bd_sf"/>
</dbReference>
<dbReference type="InterPro" id="IPR057727">
    <property type="entry name" value="WCX_dom"/>
</dbReference>